<dbReference type="EMBL" id="BMJE01000007">
    <property type="protein sequence ID" value="GGB84557.1"/>
    <property type="molecule type" value="Genomic_DNA"/>
</dbReference>
<comment type="caution">
    <text evidence="1">The sequence shown here is derived from an EMBL/GenBank/DDBJ whole genome shotgun (WGS) entry which is preliminary data.</text>
</comment>
<gene>
    <name evidence="1" type="ORF">GCM10007424_25750</name>
</gene>
<name>A0ABQ1K5B5_9FLAO</name>
<accession>A0ABQ1K5B5</accession>
<proteinExistence type="predicted"/>
<evidence type="ECO:0000313" key="1">
    <source>
        <dbReference type="EMBL" id="GGB84557.1"/>
    </source>
</evidence>
<dbReference type="Proteomes" id="UP000615760">
    <property type="component" value="Unassembled WGS sequence"/>
</dbReference>
<reference evidence="2" key="1">
    <citation type="journal article" date="2019" name="Int. J. Syst. Evol. Microbiol.">
        <title>The Global Catalogue of Microorganisms (GCM) 10K type strain sequencing project: providing services to taxonomists for standard genome sequencing and annotation.</title>
        <authorList>
            <consortium name="The Broad Institute Genomics Platform"/>
            <consortium name="The Broad Institute Genome Sequencing Center for Infectious Disease"/>
            <person name="Wu L."/>
            <person name="Ma J."/>
        </authorList>
    </citation>
    <scope>NUCLEOTIDE SEQUENCE [LARGE SCALE GENOMIC DNA]</scope>
    <source>
        <strain evidence="2">CGMCC 1.15461</strain>
    </source>
</reference>
<keyword evidence="2" id="KW-1185">Reference proteome</keyword>
<protein>
    <recommendedName>
        <fullName evidence="3">DUF1311 domain-containing protein</fullName>
    </recommendedName>
</protein>
<organism evidence="1 2">
    <name type="scientific">Flavobacterium suaedae</name>
    <dbReference type="NCBI Taxonomy" id="1767027"/>
    <lineage>
        <taxon>Bacteria</taxon>
        <taxon>Pseudomonadati</taxon>
        <taxon>Bacteroidota</taxon>
        <taxon>Flavobacteriia</taxon>
        <taxon>Flavobacteriales</taxon>
        <taxon>Flavobacteriaceae</taxon>
        <taxon>Flavobacterium</taxon>
    </lineage>
</organism>
<evidence type="ECO:0008006" key="3">
    <source>
        <dbReference type="Google" id="ProtNLM"/>
    </source>
</evidence>
<evidence type="ECO:0000313" key="2">
    <source>
        <dbReference type="Proteomes" id="UP000615760"/>
    </source>
</evidence>
<sequence>MAAFFVEIISYIYHNPNFKIIMAVKNRLLVLLFTVFVFQISEAQTIVLDENDSIENADCAAKIKKAKEMYAEVFKSESSVAYRKIKNDFYSKLYKGTDLNNAEGATCIERTLNWIENSIEQTAFQNFEEAKNIWQKKTEARELFEKESAELHKYLKELNKTCPKQDCQQLYLDLMEEYGNEFFL</sequence>